<accession>A0A833H352</accession>
<feature type="signal peptide" evidence="1">
    <location>
        <begin position="1"/>
        <end position="20"/>
    </location>
</feature>
<evidence type="ECO:0000313" key="2">
    <source>
        <dbReference type="EMBL" id="KAB2933330.1"/>
    </source>
</evidence>
<dbReference type="Proteomes" id="UP000460298">
    <property type="component" value="Unassembled WGS sequence"/>
</dbReference>
<sequence length="334" mass="37870">MNRPSLIAPLLLFVAGALFSACDRQRAVVDYAEDMLEAGEFERALELINRVDSIHNTPELDAMRGTILSLEPSTMVDGIFLMNRTVDGLDDPRLRRNLFQLYLDTKLYTNAGQLVSGERVGPERFFRRDIVRMRSVMRCFEYPDPASAKKLLEDLPRKEENSDEFFAPARDSSRLFALLCLGRGIRNASKEADLYWVLDSTKRDEKIKSLPAYSRPQLEGLVAAFQELMTVPEDDDLARRSRCEMIARMGSEDVASSPPEAVQQELSECRESYPGSLVLRRIWPANLDGLNAEKGGPMLFDESPFFPVYVPRPEFEPVAEDSLPDPNYPVIRPQ</sequence>
<organism evidence="2 3">
    <name type="scientific">Leptonema illini</name>
    <dbReference type="NCBI Taxonomy" id="183"/>
    <lineage>
        <taxon>Bacteria</taxon>
        <taxon>Pseudomonadati</taxon>
        <taxon>Spirochaetota</taxon>
        <taxon>Spirochaetia</taxon>
        <taxon>Leptospirales</taxon>
        <taxon>Leptospiraceae</taxon>
        <taxon>Leptonema</taxon>
    </lineage>
</organism>
<protein>
    <recommendedName>
        <fullName evidence="4">Lipoprotein</fullName>
    </recommendedName>
</protein>
<feature type="chain" id="PRO_5033046588" description="Lipoprotein" evidence="1">
    <location>
        <begin position="21"/>
        <end position="334"/>
    </location>
</feature>
<evidence type="ECO:0000256" key="1">
    <source>
        <dbReference type="SAM" id="SignalP"/>
    </source>
</evidence>
<dbReference type="AlphaFoldDB" id="A0A833H352"/>
<keyword evidence="1" id="KW-0732">Signal</keyword>
<evidence type="ECO:0000313" key="3">
    <source>
        <dbReference type="Proteomes" id="UP000460298"/>
    </source>
</evidence>
<name>A0A833H352_9LEPT</name>
<reference evidence="2 3" key="1">
    <citation type="submission" date="2019-10" db="EMBL/GenBank/DDBJ databases">
        <title>Extracellular Electron Transfer in a Candidatus Methanoperedens spp. Enrichment Culture.</title>
        <authorList>
            <person name="Berger S."/>
            <person name="Rangel Shaw D."/>
            <person name="Berben T."/>
            <person name="In 'T Zandt M."/>
            <person name="Frank J."/>
            <person name="Reimann J."/>
            <person name="Jetten M.S.M."/>
            <person name="Welte C.U."/>
        </authorList>
    </citation>
    <scope>NUCLEOTIDE SEQUENCE [LARGE SCALE GENOMIC DNA]</scope>
    <source>
        <strain evidence="2">SB12</strain>
    </source>
</reference>
<evidence type="ECO:0008006" key="4">
    <source>
        <dbReference type="Google" id="ProtNLM"/>
    </source>
</evidence>
<dbReference type="PROSITE" id="PS51257">
    <property type="entry name" value="PROKAR_LIPOPROTEIN"/>
    <property type="match status" value="1"/>
</dbReference>
<dbReference type="EMBL" id="WBUI01000006">
    <property type="protein sequence ID" value="KAB2933330.1"/>
    <property type="molecule type" value="Genomic_DNA"/>
</dbReference>
<comment type="caution">
    <text evidence="2">The sequence shown here is derived from an EMBL/GenBank/DDBJ whole genome shotgun (WGS) entry which is preliminary data.</text>
</comment>
<gene>
    <name evidence="2" type="ORF">F9K24_08250</name>
</gene>
<proteinExistence type="predicted"/>